<sequence length="432" mass="44473">MAGTASLILLGVFGGLALLGIPLALAITAAAIAALLLVLPFDMALFTSAQKMLASLDSFTLLAVPFFILSGVIMNSGGIAVRLVDFAKLLAGRVPGSLAQTNIAGNMLFGAISGSAIAASTSIGGVMVPMQKREGYDPGFAAAVNIASAPTGMLIPPSTAFIIYSLVAGGASIAALFLAGAVAGVLWGLGLMVMTGLIARRRGWRGDARPTMRDAAQVTLRALPSLMLIVLIISGIMLGIVTAVEASGIAVIYTMLLAFVIHRTVPLRALPSFLIETVQMTGTIMLLLAASAALSFAMAFTGIPAAVSALILAISENPLIVLLIINILLLVVGCFMDMGPAILIFTPILLPIAREVGMDPVHFGVVMVFNLAIGTITPPVGTGLFVGAGVAKVRVETAIRALGPFYLLLFAVLLLVTYVPSVVMWLPRLAGL</sequence>
<dbReference type="Pfam" id="PF06808">
    <property type="entry name" value="DctM"/>
    <property type="match status" value="1"/>
</dbReference>
<comment type="similarity">
    <text evidence="7">Belongs to the TRAP transporter large permease family.</text>
</comment>
<comment type="caution">
    <text evidence="7">Lacks conserved residue(s) required for the propagation of feature annotation.</text>
</comment>
<feature type="transmembrane region" description="Helical" evidence="7">
    <location>
        <begin position="405"/>
        <end position="426"/>
    </location>
</feature>
<evidence type="ECO:0000256" key="3">
    <source>
        <dbReference type="ARBA" id="ARBA00022519"/>
    </source>
</evidence>
<dbReference type="GO" id="GO:0022857">
    <property type="term" value="F:transmembrane transporter activity"/>
    <property type="evidence" value="ECO:0007669"/>
    <property type="project" value="UniProtKB-UniRule"/>
</dbReference>
<evidence type="ECO:0000313" key="9">
    <source>
        <dbReference type="EMBL" id="SCY91436.1"/>
    </source>
</evidence>
<evidence type="ECO:0000256" key="1">
    <source>
        <dbReference type="ARBA" id="ARBA00004429"/>
    </source>
</evidence>
<feature type="transmembrane region" description="Helical" evidence="7">
    <location>
        <begin position="173"/>
        <end position="199"/>
    </location>
</feature>
<accession>A0A1G5JSX1</accession>
<keyword evidence="5 7" id="KW-1133">Transmembrane helix</keyword>
<feature type="transmembrane region" description="Helical" evidence="7">
    <location>
        <begin position="320"/>
        <end position="349"/>
    </location>
</feature>
<dbReference type="AlphaFoldDB" id="A0A1G5JSX1"/>
<dbReference type="PIRSF" id="PIRSF006066">
    <property type="entry name" value="HI0050"/>
    <property type="match status" value="1"/>
</dbReference>
<evidence type="ECO:0000313" key="10">
    <source>
        <dbReference type="Proteomes" id="UP000199502"/>
    </source>
</evidence>
<dbReference type="PANTHER" id="PTHR33362:SF2">
    <property type="entry name" value="TRAP TRANSPORTER LARGE PERMEASE PROTEIN"/>
    <property type="match status" value="1"/>
</dbReference>
<proteinExistence type="inferred from homology"/>
<keyword evidence="7" id="KW-0813">Transport</keyword>
<dbReference type="PANTHER" id="PTHR33362">
    <property type="entry name" value="SIALIC ACID TRAP TRANSPORTER PERMEASE PROTEIN SIAT-RELATED"/>
    <property type="match status" value="1"/>
</dbReference>
<keyword evidence="2" id="KW-1003">Cell membrane</keyword>
<keyword evidence="10" id="KW-1185">Reference proteome</keyword>
<evidence type="ECO:0000256" key="7">
    <source>
        <dbReference type="RuleBase" id="RU369079"/>
    </source>
</evidence>
<evidence type="ECO:0000256" key="4">
    <source>
        <dbReference type="ARBA" id="ARBA00022692"/>
    </source>
</evidence>
<keyword evidence="4 7" id="KW-0812">Transmembrane</keyword>
<keyword evidence="6 7" id="KW-0472">Membrane</keyword>
<name>A0A1G5JSX1_9RHOB</name>
<evidence type="ECO:0000259" key="8">
    <source>
        <dbReference type="Pfam" id="PF06808"/>
    </source>
</evidence>
<evidence type="ECO:0000256" key="5">
    <source>
        <dbReference type="ARBA" id="ARBA00022989"/>
    </source>
</evidence>
<dbReference type="InterPro" id="IPR004681">
    <property type="entry name" value="TRAP_DctM"/>
</dbReference>
<evidence type="ECO:0000256" key="6">
    <source>
        <dbReference type="ARBA" id="ARBA00023136"/>
    </source>
</evidence>
<feature type="transmembrane region" description="Helical" evidence="7">
    <location>
        <begin position="246"/>
        <end position="265"/>
    </location>
</feature>
<feature type="transmembrane region" description="Helical" evidence="7">
    <location>
        <begin position="220"/>
        <end position="240"/>
    </location>
</feature>
<dbReference type="InterPro" id="IPR010656">
    <property type="entry name" value="DctM"/>
</dbReference>
<feature type="transmembrane region" description="Helical" evidence="7">
    <location>
        <begin position="6"/>
        <end position="39"/>
    </location>
</feature>
<feature type="transmembrane region" description="Helical" evidence="7">
    <location>
        <begin position="361"/>
        <end position="385"/>
    </location>
</feature>
<dbReference type="RefSeq" id="WP_090747549.1">
    <property type="nucleotide sequence ID" value="NZ_FMVT01000016.1"/>
</dbReference>
<evidence type="ECO:0000256" key="2">
    <source>
        <dbReference type="ARBA" id="ARBA00022475"/>
    </source>
</evidence>
<comment type="subcellular location">
    <subcellularLocation>
        <location evidence="1 7">Cell inner membrane</location>
        <topology evidence="1 7">Multi-pass membrane protein</topology>
    </subcellularLocation>
</comment>
<feature type="transmembrane region" description="Helical" evidence="7">
    <location>
        <begin position="59"/>
        <end position="83"/>
    </location>
</feature>
<protein>
    <recommendedName>
        <fullName evidence="7">TRAP transporter large permease protein</fullName>
    </recommendedName>
</protein>
<keyword evidence="3 7" id="KW-0997">Cell inner membrane</keyword>
<comment type="subunit">
    <text evidence="7">The complex comprises the extracytoplasmic solute receptor protein and the two transmembrane proteins.</text>
</comment>
<reference evidence="9 10" key="1">
    <citation type="submission" date="2016-10" db="EMBL/GenBank/DDBJ databases">
        <authorList>
            <person name="de Groot N.N."/>
        </authorList>
    </citation>
    <scope>NUCLEOTIDE SEQUENCE [LARGE SCALE GENOMIC DNA]</scope>
    <source>
        <strain evidence="9 10">CGMCC 1.8925</strain>
    </source>
</reference>
<dbReference type="GO" id="GO:0005886">
    <property type="term" value="C:plasma membrane"/>
    <property type="evidence" value="ECO:0007669"/>
    <property type="project" value="UniProtKB-SubCell"/>
</dbReference>
<feature type="transmembrane region" description="Helical" evidence="7">
    <location>
        <begin position="103"/>
        <end position="128"/>
    </location>
</feature>
<dbReference type="NCBIfam" id="TIGR00786">
    <property type="entry name" value="dctM"/>
    <property type="match status" value="1"/>
</dbReference>
<feature type="transmembrane region" description="Helical" evidence="7">
    <location>
        <begin position="286"/>
        <end position="314"/>
    </location>
</feature>
<dbReference type="EMBL" id="FMVT01000016">
    <property type="protein sequence ID" value="SCY91436.1"/>
    <property type="molecule type" value="Genomic_DNA"/>
</dbReference>
<dbReference type="STRING" id="336292.SAMN05660710_03421"/>
<dbReference type="OrthoDB" id="9790209at2"/>
<feature type="domain" description="TRAP C4-dicarboxylate transport system permease DctM subunit" evidence="8">
    <location>
        <begin position="11"/>
        <end position="421"/>
    </location>
</feature>
<organism evidence="9 10">
    <name type="scientific">Paracoccus tibetensis</name>
    <dbReference type="NCBI Taxonomy" id="336292"/>
    <lineage>
        <taxon>Bacteria</taxon>
        <taxon>Pseudomonadati</taxon>
        <taxon>Pseudomonadota</taxon>
        <taxon>Alphaproteobacteria</taxon>
        <taxon>Rhodobacterales</taxon>
        <taxon>Paracoccaceae</taxon>
        <taxon>Paracoccus</taxon>
    </lineage>
</organism>
<gene>
    <name evidence="9" type="ORF">SAMN05660710_03421</name>
</gene>
<dbReference type="Proteomes" id="UP000199502">
    <property type="component" value="Unassembled WGS sequence"/>
</dbReference>
<comment type="function">
    <text evidence="7">Part of the tripartite ATP-independent periplasmic (TRAP) transport system.</text>
</comment>